<protein>
    <submittedName>
        <fullName evidence="2">Chondroitin polymerase</fullName>
    </submittedName>
</protein>
<dbReference type="EMBL" id="LT906465">
    <property type="protein sequence ID" value="SNV47862.1"/>
    <property type="molecule type" value="Genomic_DNA"/>
</dbReference>
<sequence length="268" mass="31236">MTFSILIAHYNNFAYFTECYRSILKQTYQNFEVILVDDCSTDGSLEKIRELAVNDPRVKIFKNEQNKGVGFTKRRCAENASGEICGFVDPDDAIVENALERSITEYKDPEIVATHSQFQICDSRLKINRLFPSTKSVKNKNPKFFNINLEVNHFFTFRKSAYDRTSGINADLTSAVDQDLYLKLYETGNFKYIKEPLYLYRLHDKGVSQDQSKKEKLNKNWQTVLQNACERRSISNLYGRRISEIKNLPEFIFKKQNTLISKILKRLS</sequence>
<dbReference type="GO" id="GO:0016758">
    <property type="term" value="F:hexosyltransferase activity"/>
    <property type="evidence" value="ECO:0007669"/>
    <property type="project" value="UniProtKB-ARBA"/>
</dbReference>
<dbReference type="AlphaFoldDB" id="A0A239XNB7"/>
<dbReference type="SUPFAM" id="SSF53448">
    <property type="entry name" value="Nucleotide-diphospho-sugar transferases"/>
    <property type="match status" value="1"/>
</dbReference>
<evidence type="ECO:0000313" key="3">
    <source>
        <dbReference type="Proteomes" id="UP000215196"/>
    </source>
</evidence>
<organism evidence="2 3">
    <name type="scientific">Chryseobacterium taklimakanense</name>
    <dbReference type="NCBI Taxonomy" id="536441"/>
    <lineage>
        <taxon>Bacteria</taxon>
        <taxon>Pseudomonadati</taxon>
        <taxon>Bacteroidota</taxon>
        <taxon>Flavobacteriia</taxon>
        <taxon>Flavobacteriales</taxon>
        <taxon>Weeksellaceae</taxon>
        <taxon>Chryseobacterium group</taxon>
        <taxon>Chryseobacterium</taxon>
    </lineage>
</organism>
<name>A0A239XNB7_9FLAO</name>
<dbReference type="PANTHER" id="PTHR22916">
    <property type="entry name" value="GLYCOSYLTRANSFERASE"/>
    <property type="match status" value="1"/>
</dbReference>
<keyword evidence="3" id="KW-1185">Reference proteome</keyword>
<dbReference type="InterPro" id="IPR029044">
    <property type="entry name" value="Nucleotide-diphossugar_trans"/>
</dbReference>
<dbReference type="PANTHER" id="PTHR22916:SF3">
    <property type="entry name" value="UDP-GLCNAC:BETAGAL BETA-1,3-N-ACETYLGLUCOSAMINYLTRANSFERASE-LIKE PROTEIN 1"/>
    <property type="match status" value="1"/>
</dbReference>
<evidence type="ECO:0000313" key="2">
    <source>
        <dbReference type="EMBL" id="SNV47862.1"/>
    </source>
</evidence>
<gene>
    <name evidence="2" type="primary">kfoC_4</name>
    <name evidence="2" type="ORF">SAMEA4412677_01815</name>
</gene>
<dbReference type="InterPro" id="IPR001173">
    <property type="entry name" value="Glyco_trans_2-like"/>
</dbReference>
<evidence type="ECO:0000259" key="1">
    <source>
        <dbReference type="Pfam" id="PF00535"/>
    </source>
</evidence>
<dbReference type="KEGG" id="ctak:4412677_01815"/>
<dbReference type="Gene3D" id="3.90.550.10">
    <property type="entry name" value="Spore Coat Polysaccharide Biosynthesis Protein SpsA, Chain A"/>
    <property type="match status" value="1"/>
</dbReference>
<dbReference type="Pfam" id="PF00535">
    <property type="entry name" value="Glycos_transf_2"/>
    <property type="match status" value="1"/>
</dbReference>
<reference evidence="2 3" key="1">
    <citation type="submission" date="2017-06" db="EMBL/GenBank/DDBJ databases">
        <authorList>
            <consortium name="Pathogen Informatics"/>
        </authorList>
    </citation>
    <scope>NUCLEOTIDE SEQUENCE [LARGE SCALE GENOMIC DNA]</scope>
    <source>
        <strain evidence="2 3">NCTC13490</strain>
    </source>
</reference>
<feature type="domain" description="Glycosyltransferase 2-like" evidence="1">
    <location>
        <begin position="4"/>
        <end position="163"/>
    </location>
</feature>
<dbReference type="RefSeq" id="WP_095072544.1">
    <property type="nucleotide sequence ID" value="NZ_LT906465.1"/>
</dbReference>
<dbReference type="Proteomes" id="UP000215196">
    <property type="component" value="Chromosome 1"/>
</dbReference>
<proteinExistence type="predicted"/>
<dbReference type="CDD" id="cd00761">
    <property type="entry name" value="Glyco_tranf_GTA_type"/>
    <property type="match status" value="1"/>
</dbReference>
<accession>A0A239XNB7</accession>